<dbReference type="Proteomes" id="UP000676079">
    <property type="component" value="Chromosome"/>
</dbReference>
<evidence type="ECO:0000259" key="5">
    <source>
        <dbReference type="Pfam" id="PF14864"/>
    </source>
</evidence>
<evidence type="ECO:0000313" key="6">
    <source>
        <dbReference type="EMBL" id="QUX26003.1"/>
    </source>
</evidence>
<keyword evidence="1" id="KW-0805">Transcription regulation</keyword>
<dbReference type="SUPFAM" id="SSF46785">
    <property type="entry name" value="Winged helix' DNA-binding domain"/>
    <property type="match status" value="1"/>
</dbReference>
<evidence type="ECO:0000259" key="4">
    <source>
        <dbReference type="Pfam" id="PF01638"/>
    </source>
</evidence>
<evidence type="ECO:0000256" key="1">
    <source>
        <dbReference type="ARBA" id="ARBA00023015"/>
    </source>
</evidence>
<dbReference type="PANTHER" id="PTHR33204">
    <property type="entry name" value="TRANSCRIPTIONAL REGULATOR, MARR FAMILY"/>
    <property type="match status" value="1"/>
</dbReference>
<dbReference type="InterPro" id="IPR002577">
    <property type="entry name" value="HTH_HxlR"/>
</dbReference>
<keyword evidence="3" id="KW-0804">Transcription</keyword>
<sequence length="231" mass="25295">MFIVLRGGQVPGKRSYGEGCPIAHSLDLVGERWALLVVRELRLGARRYSDLQEALPAIAPTVLSQRLKDLEAVGVLRRRELEPPAAGRVYELTEWGAELEPVFRALARWGARSPVVPLSGHVSADSVMLGLRTFFSPPEGHEPWSARYEVLLGRERYRIGVERGRLAHLARGRDPEGADVVVRTTKEAWRRVLAREEPVAGAVAAGRLEVEGDPDLLERLVAAAAPPPAAG</sequence>
<dbReference type="PANTHER" id="PTHR33204:SF18">
    <property type="entry name" value="TRANSCRIPTIONAL REGULATORY PROTEIN"/>
    <property type="match status" value="1"/>
</dbReference>
<gene>
    <name evidence="6" type="ORF">KGD84_16070</name>
</gene>
<dbReference type="EMBL" id="CP074133">
    <property type="protein sequence ID" value="QUX26003.1"/>
    <property type="molecule type" value="Genomic_DNA"/>
</dbReference>
<accession>A0ABX8C0B7</accession>
<dbReference type="InterPro" id="IPR036527">
    <property type="entry name" value="SCP2_sterol-bd_dom_sf"/>
</dbReference>
<dbReference type="Pfam" id="PF14864">
    <property type="entry name" value="Alkyl_sulf_C"/>
    <property type="match status" value="1"/>
</dbReference>
<dbReference type="InterPro" id="IPR036390">
    <property type="entry name" value="WH_DNA-bd_sf"/>
</dbReference>
<evidence type="ECO:0000256" key="3">
    <source>
        <dbReference type="ARBA" id="ARBA00023163"/>
    </source>
</evidence>
<evidence type="ECO:0000313" key="7">
    <source>
        <dbReference type="Proteomes" id="UP000676079"/>
    </source>
</evidence>
<keyword evidence="7" id="KW-1185">Reference proteome</keyword>
<name>A0ABX8C0B7_9ACTN</name>
<keyword evidence="2" id="KW-0238">DNA-binding</keyword>
<dbReference type="Gene3D" id="1.10.10.10">
    <property type="entry name" value="Winged helix-like DNA-binding domain superfamily/Winged helix DNA-binding domain"/>
    <property type="match status" value="1"/>
</dbReference>
<dbReference type="SUPFAM" id="SSF55718">
    <property type="entry name" value="SCP-like"/>
    <property type="match status" value="1"/>
</dbReference>
<proteinExistence type="predicted"/>
<dbReference type="Pfam" id="PF01638">
    <property type="entry name" value="HxlR"/>
    <property type="match status" value="1"/>
</dbReference>
<feature type="domain" description="Alkyl sulfatase C-terminal" evidence="5">
    <location>
        <begin position="155"/>
        <end position="223"/>
    </location>
</feature>
<feature type="domain" description="HTH hxlR-type" evidence="4">
    <location>
        <begin position="28"/>
        <end position="112"/>
    </location>
</feature>
<reference evidence="6 7" key="1">
    <citation type="submission" date="2021-05" db="EMBL/GenBank/DDBJ databases">
        <title>Direct Submission.</title>
        <authorList>
            <person name="Li K."/>
            <person name="Gao J."/>
        </authorList>
    </citation>
    <scope>NUCLEOTIDE SEQUENCE [LARGE SCALE GENOMIC DNA]</scope>
    <source>
        <strain evidence="6 7">Mg02</strain>
    </source>
</reference>
<dbReference type="InterPro" id="IPR036388">
    <property type="entry name" value="WH-like_DNA-bd_sf"/>
</dbReference>
<dbReference type="Gene3D" id="3.30.1050.10">
    <property type="entry name" value="SCP2 sterol-binding domain"/>
    <property type="match status" value="1"/>
</dbReference>
<dbReference type="InterPro" id="IPR029229">
    <property type="entry name" value="Alkyl_sulf_C"/>
</dbReference>
<evidence type="ECO:0000256" key="2">
    <source>
        <dbReference type="ARBA" id="ARBA00023125"/>
    </source>
</evidence>
<protein>
    <submittedName>
        <fullName evidence="6">Transcriptional regulator</fullName>
    </submittedName>
</protein>
<organism evidence="6 7">
    <name type="scientific">Nocardiopsis changdeensis</name>
    <dbReference type="NCBI Taxonomy" id="2831969"/>
    <lineage>
        <taxon>Bacteria</taxon>
        <taxon>Bacillati</taxon>
        <taxon>Actinomycetota</taxon>
        <taxon>Actinomycetes</taxon>
        <taxon>Streptosporangiales</taxon>
        <taxon>Nocardiopsidaceae</taxon>
        <taxon>Nocardiopsis</taxon>
    </lineage>
</organism>